<evidence type="ECO:0000313" key="3">
    <source>
        <dbReference type="Proteomes" id="UP000591626"/>
    </source>
</evidence>
<protein>
    <recommendedName>
        <fullName evidence="4">Lipoprotein</fullName>
    </recommendedName>
</protein>
<dbReference type="EMBL" id="JAAUVV010000003">
    <property type="protein sequence ID" value="NJJ03363.1"/>
    <property type="molecule type" value="Genomic_DNA"/>
</dbReference>
<feature type="compositionally biased region" description="Low complexity" evidence="1">
    <location>
        <begin position="30"/>
        <end position="41"/>
    </location>
</feature>
<reference evidence="2 3" key="1">
    <citation type="submission" date="2020-03" db="EMBL/GenBank/DDBJ databases">
        <title>Draft genome sequences of bacterial isolates from the female urobiome.</title>
        <authorList>
            <person name="Miller-Ensminger T."/>
            <person name="Wolfe A.J."/>
            <person name="Putonti C."/>
        </authorList>
    </citation>
    <scope>NUCLEOTIDE SEQUENCE [LARGE SCALE GENOMIC DNA]</scope>
    <source>
        <strain evidence="2 3">UMB8490</strain>
    </source>
</reference>
<feature type="compositionally biased region" description="Low complexity" evidence="1">
    <location>
        <begin position="51"/>
        <end position="61"/>
    </location>
</feature>
<organism evidence="2 3">
    <name type="scientific">Corynebacterium coyleae</name>
    <dbReference type="NCBI Taxonomy" id="53374"/>
    <lineage>
        <taxon>Bacteria</taxon>
        <taxon>Bacillati</taxon>
        <taxon>Actinomycetota</taxon>
        <taxon>Actinomycetes</taxon>
        <taxon>Mycobacteriales</taxon>
        <taxon>Corynebacteriaceae</taxon>
        <taxon>Corynebacterium</taxon>
    </lineage>
</organism>
<dbReference type="AlphaFoldDB" id="A0AAP7CCA6"/>
<accession>A0AAP7CCA6</accession>
<evidence type="ECO:0000256" key="1">
    <source>
        <dbReference type="SAM" id="MobiDB-lite"/>
    </source>
</evidence>
<dbReference type="RefSeq" id="WP_167615939.1">
    <property type="nucleotide sequence ID" value="NZ_JAAUVV010000003.1"/>
</dbReference>
<name>A0AAP7CCA6_9CORY</name>
<comment type="caution">
    <text evidence="2">The sequence shown here is derived from an EMBL/GenBank/DDBJ whole genome shotgun (WGS) entry which is preliminary data.</text>
</comment>
<evidence type="ECO:0008006" key="4">
    <source>
        <dbReference type="Google" id="ProtNLM"/>
    </source>
</evidence>
<evidence type="ECO:0000313" key="2">
    <source>
        <dbReference type="EMBL" id="NJJ03363.1"/>
    </source>
</evidence>
<dbReference type="PROSITE" id="PS51257">
    <property type="entry name" value="PROKAR_LIPOPROTEIN"/>
    <property type="match status" value="1"/>
</dbReference>
<dbReference type="Proteomes" id="UP000591626">
    <property type="component" value="Unassembled WGS sequence"/>
</dbReference>
<feature type="region of interest" description="Disordered" evidence="1">
    <location>
        <begin position="19"/>
        <end position="61"/>
    </location>
</feature>
<sequence>MKRHVPILATTLLLAACGTETEPTQSPAPETTTVVSHETVSAPTSAPANETSTDATTASATPTASIRDLYAEAIADPARFFADLADLDGTFTYDVLDINGDLEPELLLRAGVSAAPDADPDAGAANGNPSPVRVLRAQNGEVTWTKDYLVDSDEPYPTVFTNGTQPGLDQYETDGPRLNVTHFELRGQRLEKVWGPEETVVGNPLSDVTRITWHPTTDAAALDKIGNATLRGPLEGTMGQVSKVEHLQGEQFRVRFEPTADGIAVTYPDLGCAGHLAKTEDGFRETITEGTCDNGGTWHLLIDDNHAHAFYNSPDGRYTADGRLTPAG</sequence>
<proteinExistence type="predicted"/>
<gene>
    <name evidence="2" type="ORF">HC138_03120</name>
</gene>